<feature type="transmembrane region" description="Helical" evidence="1">
    <location>
        <begin position="268"/>
        <end position="290"/>
    </location>
</feature>
<dbReference type="AlphaFoldDB" id="A0ABD5NHQ8"/>
<dbReference type="PANTHER" id="PTHR20992:SF9">
    <property type="entry name" value="AT15442P-RELATED"/>
    <property type="match status" value="1"/>
</dbReference>
<sequence length="418" mass="42809">MRLVQFALPADSRESVLAVLDDEGVDYVLVDGADDTLVEFPLPAQAVEPVLSELRDAGLDDRYVVVASAESAVTERFDDLEARYVEGSEADESIDPDELAATARDMTPNAATYYSMTVLSAVVALAGLLLDSPALVVGSMVIAPQVGSALTAAVGVVLADRGMIRSGLRAQVVGLTVAVAGAAAVGWLVQAASFVPGALDVTTVTQISQRISPGALSLVVGLAAGAAGSLGLATALPVSLVGVMIAAALIPAAAAVGVGIAWGLPVVAAGAALLLASNFAAINVVSPAVLWTLGYRPADWGDAPWRRYARVGAVVLVLGAAFAGAAALTADQMAFERDANRAVADTLDADEYDDLTLVGVRSTVPVAGGDYGVTVVVERPDDRSYPELAGRIRGALADRTGRLVPVEVQFVDRDRVPP</sequence>
<evidence type="ECO:0000313" key="3">
    <source>
        <dbReference type="Proteomes" id="UP001595660"/>
    </source>
</evidence>
<feature type="transmembrane region" description="Helical" evidence="1">
    <location>
        <begin position="240"/>
        <end position="262"/>
    </location>
</feature>
<keyword evidence="3" id="KW-1185">Reference proteome</keyword>
<dbReference type="PANTHER" id="PTHR20992">
    <property type="entry name" value="AT15442P-RELATED"/>
    <property type="match status" value="1"/>
</dbReference>
<dbReference type="NCBIfam" id="TIGR00341">
    <property type="entry name" value="TIGR00341 family protein"/>
    <property type="match status" value="1"/>
</dbReference>
<name>A0ABD5NHQ8_9EURY</name>
<feature type="transmembrane region" description="Helical" evidence="1">
    <location>
        <begin position="311"/>
        <end position="330"/>
    </location>
</feature>
<comment type="caution">
    <text evidence="2">The sequence shown here is derived from an EMBL/GenBank/DDBJ whole genome shotgun (WGS) entry which is preliminary data.</text>
</comment>
<accession>A0ABD5NHQ8</accession>
<evidence type="ECO:0000256" key="1">
    <source>
        <dbReference type="SAM" id="Phobius"/>
    </source>
</evidence>
<proteinExistence type="predicted"/>
<feature type="transmembrane region" description="Helical" evidence="1">
    <location>
        <begin position="215"/>
        <end position="233"/>
    </location>
</feature>
<dbReference type="EMBL" id="JBHRWN010000002">
    <property type="protein sequence ID" value="MFC3478610.1"/>
    <property type="molecule type" value="Genomic_DNA"/>
</dbReference>
<gene>
    <name evidence="2" type="ORF">ACFOKC_12835</name>
</gene>
<feature type="transmembrane region" description="Helical" evidence="1">
    <location>
        <begin position="136"/>
        <end position="160"/>
    </location>
</feature>
<keyword evidence="1" id="KW-0472">Membrane</keyword>
<keyword evidence="1" id="KW-0812">Transmembrane</keyword>
<feature type="transmembrane region" description="Helical" evidence="1">
    <location>
        <begin position="172"/>
        <end position="195"/>
    </location>
</feature>
<dbReference type="Pfam" id="PF04087">
    <property type="entry name" value="DUF389"/>
    <property type="match status" value="1"/>
</dbReference>
<organism evidence="2 3">
    <name type="scientific">Halobacterium litoreum</name>
    <dbReference type="NCBI Taxonomy" id="2039234"/>
    <lineage>
        <taxon>Archaea</taxon>
        <taxon>Methanobacteriati</taxon>
        <taxon>Methanobacteriota</taxon>
        <taxon>Stenosarchaea group</taxon>
        <taxon>Halobacteria</taxon>
        <taxon>Halobacteriales</taxon>
        <taxon>Halobacteriaceae</taxon>
        <taxon>Halobacterium</taxon>
    </lineage>
</organism>
<reference evidence="2 3" key="1">
    <citation type="journal article" date="2019" name="Int. J. Syst. Evol. Microbiol.">
        <title>The Global Catalogue of Microorganisms (GCM) 10K type strain sequencing project: providing services to taxonomists for standard genome sequencing and annotation.</title>
        <authorList>
            <consortium name="The Broad Institute Genomics Platform"/>
            <consortium name="The Broad Institute Genome Sequencing Center for Infectious Disease"/>
            <person name="Wu L."/>
            <person name="Ma J."/>
        </authorList>
    </citation>
    <scope>NUCLEOTIDE SEQUENCE [LARGE SCALE GENOMIC DNA]</scope>
    <source>
        <strain evidence="2 3">CGMCC 1.12562</strain>
    </source>
</reference>
<dbReference type="InterPro" id="IPR005240">
    <property type="entry name" value="DUF389"/>
</dbReference>
<protein>
    <submittedName>
        <fullName evidence="2">TIGR00341 family protein</fullName>
    </submittedName>
</protein>
<keyword evidence="1" id="KW-1133">Transmembrane helix</keyword>
<feature type="transmembrane region" description="Helical" evidence="1">
    <location>
        <begin position="111"/>
        <end position="130"/>
    </location>
</feature>
<dbReference type="RefSeq" id="WP_232570099.1">
    <property type="nucleotide sequence ID" value="NZ_CP089466.1"/>
</dbReference>
<dbReference type="Proteomes" id="UP001595660">
    <property type="component" value="Unassembled WGS sequence"/>
</dbReference>
<dbReference type="GeneID" id="69118380"/>
<evidence type="ECO:0000313" key="2">
    <source>
        <dbReference type="EMBL" id="MFC3478610.1"/>
    </source>
</evidence>